<comment type="caution">
    <text evidence="1">The sequence shown here is derived from an EMBL/GenBank/DDBJ whole genome shotgun (WGS) entry which is preliminary data.</text>
</comment>
<evidence type="ECO:0000313" key="2">
    <source>
        <dbReference type="Proteomes" id="UP000681610"/>
    </source>
</evidence>
<accession>A0ABS3PV06</accession>
<name>A0ABS3PV06_9FLAO</name>
<gene>
    <name evidence="1" type="ORF">J4N46_01580</name>
</gene>
<dbReference type="Proteomes" id="UP000681610">
    <property type="component" value="Unassembled WGS sequence"/>
</dbReference>
<evidence type="ECO:0000313" key="1">
    <source>
        <dbReference type="EMBL" id="MBO1883149.1"/>
    </source>
</evidence>
<protein>
    <submittedName>
        <fullName evidence="1">Uncharacterized protein</fullName>
    </submittedName>
</protein>
<dbReference type="RefSeq" id="WP_208057762.1">
    <property type="nucleotide sequence ID" value="NZ_JAGDYP010000001.1"/>
</dbReference>
<sequence>MTAEEKKDLEKYLWDKFKINVHFTEFSTKKYDPIKNSFPKKLAEANAMLKKMRFPEGFFDQKESVGI</sequence>
<organism evidence="1 2">
    <name type="scientific">Capnocytophaga bilenii</name>
    <dbReference type="NCBI Taxonomy" id="2819369"/>
    <lineage>
        <taxon>Bacteria</taxon>
        <taxon>Pseudomonadati</taxon>
        <taxon>Bacteroidota</taxon>
        <taxon>Flavobacteriia</taxon>
        <taxon>Flavobacteriales</taxon>
        <taxon>Flavobacteriaceae</taxon>
        <taxon>Capnocytophaga</taxon>
    </lineage>
</organism>
<keyword evidence="2" id="KW-1185">Reference proteome</keyword>
<dbReference type="EMBL" id="JAGDYP010000001">
    <property type="protein sequence ID" value="MBO1883149.1"/>
    <property type="molecule type" value="Genomic_DNA"/>
</dbReference>
<reference evidence="1 2" key="1">
    <citation type="submission" date="2021-03" db="EMBL/GenBank/DDBJ databases">
        <title>Isolation and description of Capnocytophaga bilenii sp. nov., a novel Capnocytophaga species, isolated from a gingivitis subject.</title>
        <authorList>
            <person name="Antezack A."/>
            <person name="Monnet-Corti V."/>
            <person name="La Scola B."/>
        </authorList>
    </citation>
    <scope>NUCLEOTIDE SEQUENCE [LARGE SCALE GENOMIC DNA]</scope>
    <source>
        <strain evidence="1 2">Marseille-Q4570</strain>
    </source>
</reference>
<proteinExistence type="predicted"/>